<name>A0A1E1WUD6_PECGO</name>
<evidence type="ECO:0000256" key="4">
    <source>
        <dbReference type="ARBA" id="ARBA00023133"/>
    </source>
</evidence>
<evidence type="ECO:0000256" key="9">
    <source>
        <dbReference type="ARBA" id="ARBA00040167"/>
    </source>
</evidence>
<dbReference type="EMBL" id="GDQN01000424">
    <property type="protein sequence ID" value="JAT90630.1"/>
    <property type="molecule type" value="Transcribed_RNA"/>
</dbReference>
<dbReference type="FunFam" id="3.40.50.10090:FF:000003">
    <property type="entry name" value="uroporphyrinogen-III synthase"/>
    <property type="match status" value="1"/>
</dbReference>
<accession>A0A1E1WUD6</accession>
<evidence type="ECO:0000256" key="6">
    <source>
        <dbReference type="ARBA" id="ARBA00023244"/>
    </source>
</evidence>
<dbReference type="InterPro" id="IPR039793">
    <property type="entry name" value="UROS/Hem4"/>
</dbReference>
<evidence type="ECO:0000313" key="13">
    <source>
        <dbReference type="EMBL" id="JAT87273.1"/>
    </source>
</evidence>
<comment type="function">
    <text evidence="11">Catalyzes cyclization of the linear tetrapyrrole, hydroxymethylbilane, to the macrocyclic uroporphyrinogen III, the branch point for the various sub-pathways leading to the wide diversity of porphyrins. Porphyrins act as cofactors for a multitude of enzymes that perform a variety of processes within the cell such as methionine synthesis (vitamin B12) or oxygen transport (heme).</text>
</comment>
<evidence type="ECO:0000256" key="2">
    <source>
        <dbReference type="ARBA" id="ARBA00008133"/>
    </source>
</evidence>
<reference evidence="14" key="1">
    <citation type="submission" date="2015-09" db="EMBL/GenBank/DDBJ databases">
        <title>De novo assembly of Pectinophora gossypiella (Pink Bollworm) gut transcriptome.</title>
        <authorList>
            <person name="Tassone E.E."/>
        </authorList>
    </citation>
    <scope>NUCLEOTIDE SEQUENCE</scope>
</reference>
<dbReference type="EMBL" id="GDQN01003781">
    <property type="protein sequence ID" value="JAT87273.1"/>
    <property type="molecule type" value="Transcribed_RNA"/>
</dbReference>
<keyword evidence="6" id="KW-0627">Porphyrin biosynthesis</keyword>
<comment type="pathway">
    <text evidence="1">Porphyrin-containing compound metabolism; protoporphyrin-IX biosynthesis; coproporphyrinogen-III from 5-aminolevulinate: step 3/4.</text>
</comment>
<evidence type="ECO:0000259" key="12">
    <source>
        <dbReference type="Pfam" id="PF02602"/>
    </source>
</evidence>
<evidence type="ECO:0000256" key="5">
    <source>
        <dbReference type="ARBA" id="ARBA00023239"/>
    </source>
</evidence>
<evidence type="ECO:0000256" key="8">
    <source>
        <dbReference type="ARBA" id="ARBA00032649"/>
    </source>
</evidence>
<proteinExistence type="inferred from homology"/>
<comment type="catalytic activity">
    <reaction evidence="10">
        <text>hydroxymethylbilane = uroporphyrinogen III + H2O</text>
        <dbReference type="Rhea" id="RHEA:18965"/>
        <dbReference type="ChEBI" id="CHEBI:15377"/>
        <dbReference type="ChEBI" id="CHEBI:57308"/>
        <dbReference type="ChEBI" id="CHEBI:57845"/>
        <dbReference type="EC" id="4.2.1.75"/>
    </reaction>
</comment>
<dbReference type="InterPro" id="IPR036108">
    <property type="entry name" value="4pyrrol_syn_uPrphyn_synt_sf"/>
</dbReference>
<dbReference type="SUPFAM" id="SSF69618">
    <property type="entry name" value="HemD-like"/>
    <property type="match status" value="1"/>
</dbReference>
<evidence type="ECO:0000256" key="3">
    <source>
        <dbReference type="ARBA" id="ARBA00013109"/>
    </source>
</evidence>
<evidence type="ECO:0000256" key="1">
    <source>
        <dbReference type="ARBA" id="ARBA00004772"/>
    </source>
</evidence>
<dbReference type="GO" id="GO:0004852">
    <property type="term" value="F:uroporphyrinogen-III synthase activity"/>
    <property type="evidence" value="ECO:0007669"/>
    <property type="project" value="UniProtKB-EC"/>
</dbReference>
<keyword evidence="4" id="KW-0350">Heme biosynthesis</keyword>
<dbReference type="PANTHER" id="PTHR12390">
    <property type="entry name" value="UROPORPHYRINOGEN III SYNTHASE"/>
    <property type="match status" value="1"/>
</dbReference>
<evidence type="ECO:0000256" key="7">
    <source>
        <dbReference type="ARBA" id="ARBA00031702"/>
    </source>
</evidence>
<feature type="domain" description="Tetrapyrrole biosynthesis uroporphyrinogen III synthase" evidence="12">
    <location>
        <begin position="13"/>
        <end position="233"/>
    </location>
</feature>
<dbReference type="OrthoDB" id="5595751at2759"/>
<dbReference type="GO" id="GO:0006780">
    <property type="term" value="P:uroporphyrinogen III biosynthetic process"/>
    <property type="evidence" value="ECO:0007669"/>
    <property type="project" value="InterPro"/>
</dbReference>
<dbReference type="Pfam" id="PF02602">
    <property type="entry name" value="HEM4"/>
    <property type="match status" value="1"/>
</dbReference>
<sequence length="249" mass="27760">MKKVVLFKSASEEYQRACSALQYEAIFVEPLQFEWRNVETLRAALTRREYVGLVLTSARAAEAAGRCWDPAKFELWSARRVYTLGDASAQRIKLLLGLDALGTTAGNAENLAKIILDENPVDSKFLFPCGNLSSETLPSVLEGQGISVDSLTVYETTENEKLRNSLLELNRSEDPCCMVFFSPSGCEYIHRQLQTFSNKLYHLPHFAIGNSTAHKIENLGIEVAGVASKPKPECVMESIHKYFTTHTCS</sequence>
<evidence type="ECO:0000256" key="11">
    <source>
        <dbReference type="ARBA" id="ARBA00060039"/>
    </source>
</evidence>
<dbReference type="Gene3D" id="3.40.50.10090">
    <property type="match status" value="2"/>
</dbReference>
<comment type="similarity">
    <text evidence="2">Belongs to the uroporphyrinogen-III synthase family.</text>
</comment>
<gene>
    <name evidence="14" type="ORF">g.2601</name>
    <name evidence="13" type="ORF">g.2603</name>
</gene>
<dbReference type="InterPro" id="IPR003754">
    <property type="entry name" value="4pyrrol_synth_uPrphyn_synth"/>
</dbReference>
<dbReference type="UniPathway" id="UPA00251">
    <property type="reaction ID" value="UER00320"/>
</dbReference>
<keyword evidence="5" id="KW-0456">Lyase</keyword>
<dbReference type="EC" id="4.2.1.75" evidence="3"/>
<organism evidence="14">
    <name type="scientific">Pectinophora gossypiella</name>
    <name type="common">Cotton pink bollworm</name>
    <name type="synonym">Depressaria gossypiella</name>
    <dbReference type="NCBI Taxonomy" id="13191"/>
    <lineage>
        <taxon>Eukaryota</taxon>
        <taxon>Metazoa</taxon>
        <taxon>Ecdysozoa</taxon>
        <taxon>Arthropoda</taxon>
        <taxon>Hexapoda</taxon>
        <taxon>Insecta</taxon>
        <taxon>Pterygota</taxon>
        <taxon>Neoptera</taxon>
        <taxon>Endopterygota</taxon>
        <taxon>Lepidoptera</taxon>
        <taxon>Glossata</taxon>
        <taxon>Ditrysia</taxon>
        <taxon>Gelechioidea</taxon>
        <taxon>Gelechiidae</taxon>
        <taxon>Apatetrinae</taxon>
        <taxon>Pectinophora</taxon>
    </lineage>
</organism>
<dbReference type="GO" id="GO:0006785">
    <property type="term" value="P:heme B biosynthetic process"/>
    <property type="evidence" value="ECO:0007669"/>
    <property type="project" value="UniProtKB-ARBA"/>
</dbReference>
<dbReference type="AlphaFoldDB" id="A0A1E1WUD6"/>
<protein>
    <recommendedName>
        <fullName evidence="9">Uroporphyrinogen-III synthase</fullName>
        <ecNumber evidence="3">4.2.1.75</ecNumber>
    </recommendedName>
    <alternativeName>
        <fullName evidence="8">Hydroxymethylbilane hydrolyase [cyclizing]</fullName>
    </alternativeName>
    <alternativeName>
        <fullName evidence="7">Uroporphyrinogen-III cosynthase</fullName>
    </alternativeName>
</protein>
<dbReference type="GO" id="GO:0006782">
    <property type="term" value="P:protoporphyrinogen IX biosynthetic process"/>
    <property type="evidence" value="ECO:0007669"/>
    <property type="project" value="UniProtKB-UniPathway"/>
</dbReference>
<evidence type="ECO:0000313" key="14">
    <source>
        <dbReference type="EMBL" id="JAT90630.1"/>
    </source>
</evidence>
<dbReference type="CDD" id="cd06578">
    <property type="entry name" value="HemD"/>
    <property type="match status" value="1"/>
</dbReference>
<evidence type="ECO:0000256" key="10">
    <source>
        <dbReference type="ARBA" id="ARBA00048617"/>
    </source>
</evidence>
<dbReference type="GO" id="GO:0005829">
    <property type="term" value="C:cytosol"/>
    <property type="evidence" value="ECO:0007669"/>
    <property type="project" value="TreeGrafter"/>
</dbReference>
<dbReference type="PANTHER" id="PTHR12390:SF0">
    <property type="entry name" value="UROPORPHYRINOGEN-III SYNTHASE"/>
    <property type="match status" value="1"/>
</dbReference>